<feature type="compositionally biased region" description="Polar residues" evidence="4">
    <location>
        <begin position="568"/>
        <end position="595"/>
    </location>
</feature>
<comment type="caution">
    <text evidence="6">The sequence shown here is derived from an EMBL/GenBank/DDBJ whole genome shotgun (WGS) entry which is preliminary data.</text>
</comment>
<proteinExistence type="predicted"/>
<feature type="compositionally biased region" description="Polar residues" evidence="4">
    <location>
        <begin position="179"/>
        <end position="195"/>
    </location>
</feature>
<dbReference type="SMART" id="SM00558">
    <property type="entry name" value="JmjC"/>
    <property type="match status" value="1"/>
</dbReference>
<feature type="compositionally biased region" description="Polar residues" evidence="4">
    <location>
        <begin position="144"/>
        <end position="167"/>
    </location>
</feature>
<gene>
    <name evidence="6" type="ORF">VKT23_002545</name>
</gene>
<feature type="compositionally biased region" description="Polar residues" evidence="4">
    <location>
        <begin position="613"/>
        <end position="628"/>
    </location>
</feature>
<dbReference type="PANTHER" id="PTHR12549:SF38">
    <property type="entry name" value="JMJC DOMAIN-CONTAINING HISTONE DEMETHYLASE 2, ISOFORM A"/>
    <property type="match status" value="1"/>
</dbReference>
<evidence type="ECO:0000313" key="6">
    <source>
        <dbReference type="EMBL" id="KAK7471132.1"/>
    </source>
</evidence>
<reference evidence="6 7" key="1">
    <citation type="submission" date="2024-01" db="EMBL/GenBank/DDBJ databases">
        <title>A draft genome for the cacao thread blight pathogen Marasmiellus scandens.</title>
        <authorList>
            <person name="Baruah I.K."/>
            <person name="Leung J."/>
            <person name="Bukari Y."/>
            <person name="Amoako-Attah I."/>
            <person name="Meinhardt L.W."/>
            <person name="Bailey B.A."/>
            <person name="Cohen S.P."/>
        </authorList>
    </citation>
    <scope>NUCLEOTIDE SEQUENCE [LARGE SCALE GENOMIC DNA]</scope>
    <source>
        <strain evidence="6 7">GH-19</strain>
    </source>
</reference>
<evidence type="ECO:0000259" key="5">
    <source>
        <dbReference type="PROSITE" id="PS51184"/>
    </source>
</evidence>
<comment type="subcellular location">
    <subcellularLocation>
        <location evidence="1">Nucleus</location>
    </subcellularLocation>
</comment>
<feature type="compositionally biased region" description="Low complexity" evidence="4">
    <location>
        <begin position="556"/>
        <end position="567"/>
    </location>
</feature>
<dbReference type="Pfam" id="PF02373">
    <property type="entry name" value="JmjC"/>
    <property type="match status" value="1"/>
</dbReference>
<evidence type="ECO:0000256" key="4">
    <source>
        <dbReference type="SAM" id="MobiDB-lite"/>
    </source>
</evidence>
<dbReference type="PROSITE" id="PS51184">
    <property type="entry name" value="JMJC"/>
    <property type="match status" value="1"/>
</dbReference>
<feature type="compositionally biased region" description="Polar residues" evidence="4">
    <location>
        <begin position="41"/>
        <end position="51"/>
    </location>
</feature>
<dbReference type="SUPFAM" id="SSF51197">
    <property type="entry name" value="Clavaminate synthase-like"/>
    <property type="match status" value="1"/>
</dbReference>
<dbReference type="Gene3D" id="2.60.120.650">
    <property type="entry name" value="Cupin"/>
    <property type="match status" value="1"/>
</dbReference>
<keyword evidence="3" id="KW-0539">Nucleus</keyword>
<feature type="compositionally biased region" description="Low complexity" evidence="4">
    <location>
        <begin position="209"/>
        <end position="220"/>
    </location>
</feature>
<keyword evidence="2" id="KW-0479">Metal-binding</keyword>
<protein>
    <recommendedName>
        <fullName evidence="5">JmjC domain-containing protein</fullName>
    </recommendedName>
</protein>
<dbReference type="InterPro" id="IPR003347">
    <property type="entry name" value="JmjC_dom"/>
</dbReference>
<evidence type="ECO:0000256" key="3">
    <source>
        <dbReference type="ARBA" id="ARBA00023242"/>
    </source>
</evidence>
<dbReference type="PANTHER" id="PTHR12549">
    <property type="entry name" value="JMJC DOMAIN-CONTAINING HISTONE DEMETHYLATION PROTEIN"/>
    <property type="match status" value="1"/>
</dbReference>
<feature type="domain" description="JmjC" evidence="5">
    <location>
        <begin position="758"/>
        <end position="946"/>
    </location>
</feature>
<dbReference type="InterPro" id="IPR045109">
    <property type="entry name" value="LSDs-like"/>
</dbReference>
<dbReference type="Proteomes" id="UP001498398">
    <property type="component" value="Unassembled WGS sequence"/>
</dbReference>
<accession>A0ABR1K3H3</accession>
<feature type="region of interest" description="Disordered" evidence="4">
    <location>
        <begin position="143"/>
        <end position="279"/>
    </location>
</feature>
<organism evidence="6 7">
    <name type="scientific">Marasmiellus scandens</name>
    <dbReference type="NCBI Taxonomy" id="2682957"/>
    <lineage>
        <taxon>Eukaryota</taxon>
        <taxon>Fungi</taxon>
        <taxon>Dikarya</taxon>
        <taxon>Basidiomycota</taxon>
        <taxon>Agaricomycotina</taxon>
        <taxon>Agaricomycetes</taxon>
        <taxon>Agaricomycetidae</taxon>
        <taxon>Agaricales</taxon>
        <taxon>Marasmiineae</taxon>
        <taxon>Omphalotaceae</taxon>
        <taxon>Marasmiellus</taxon>
    </lineage>
</organism>
<dbReference type="EMBL" id="JBANRG010000002">
    <property type="protein sequence ID" value="KAK7471132.1"/>
    <property type="molecule type" value="Genomic_DNA"/>
</dbReference>
<keyword evidence="7" id="KW-1185">Reference proteome</keyword>
<sequence>MNTAILDRQRKTNIHQLLNPQSQTLRGHHNPSLDVPHGHTLANSQHSQQGHRSQLYANQYVQPSYDVPHATWDRRKNGNPGAEMQYQQSQMGVVNSQHGIYGTEALRVSNNHPSNGFVVQGWSQPQGVNMFSGGAVPSDYQPGAFNSNTMYRDPSTSSESQFYSQHQASERASLRIVEQRTQNPPQPEPSYNGTWGVSDYPASRDVAHNSYSNPTPSSSSFQPRDEEAPTGEQSRKRTTPPVNDQETQPKSKKSRKKTGDEATKPKSQRGYSQKKRSETAQIVAQNASFMSTVTYAQVSPDKGKEKADVERMRVVPTDSDSAVARLTPELQMGRCMAARYKKDDFPRCVSCTRRWAGDTCRFQGIRFFLRNTKNEIVGLSFVNNQKAEKKMDFPDSWNVPLTDENIRRTKIVTAKALLPVLLKEREHVKAAEIIYRPRESDVRATCDTCMTSLFCSSWMCRVCGREACSDCYEQVRELTEELPNATPQDLEHQRAKKERHAHSNPFFLTCTKRNEHRAAEFTPVSRFCLAELEEAINMMKEIVEEGQEGGTPEFVGSGASSTSESSGIRTPTDSTVLTPNGNKQPAYAQHQQQPIPYTELYPPQPVPQRTPEQHQQQPHAVYPNNNPNGKPDVTPYHPIRRFTNNELTEDIFRAMWAKGEPLLVSGMLDKFAIQWTPEYFIQKHGDQLCLIVECQTNRNERVNVGKFFSWFGQHSPEREERNEIWKLKDWPPSTDFKVTFPDLYQDFSNAVPVPNYVRRDGTLNIASHFPTNAIAPDLGPKMYNAMGSSCDIGSMGSTRLHMDMADAVNIMTYAAKTKEGFDGCAAWDLFKAEDSDKIRTFVKRKGKTGAVGGADKNAGNGAPGSNQYMDPIHGQQIYLDEALRKELWEEEGVKSYRVYQRPGEAVFIPAGCAHQVCNLADCIKVAIDFVSPENIERCERLTKEFREQNQGKAWKEDVLQLRSMMWFAWLSCCQQEERRK</sequence>
<evidence type="ECO:0000313" key="7">
    <source>
        <dbReference type="Proteomes" id="UP001498398"/>
    </source>
</evidence>
<feature type="region of interest" description="Disordered" evidence="4">
    <location>
        <begin position="547"/>
        <end position="631"/>
    </location>
</feature>
<feature type="region of interest" description="Disordered" evidence="4">
    <location>
        <begin position="19"/>
        <end position="51"/>
    </location>
</feature>
<evidence type="ECO:0000256" key="1">
    <source>
        <dbReference type="ARBA" id="ARBA00004123"/>
    </source>
</evidence>
<evidence type="ECO:0000256" key="2">
    <source>
        <dbReference type="ARBA" id="ARBA00022723"/>
    </source>
</evidence>
<name>A0ABR1K3H3_9AGAR</name>